<dbReference type="Pfam" id="PF00109">
    <property type="entry name" value="ketoacyl-synt"/>
    <property type="match status" value="1"/>
</dbReference>
<dbReference type="InterPro" id="IPR020841">
    <property type="entry name" value="PKS_Beta-ketoAc_synthase_dom"/>
</dbReference>
<evidence type="ECO:0000313" key="10">
    <source>
        <dbReference type="Proteomes" id="UP000585638"/>
    </source>
</evidence>
<dbReference type="SUPFAM" id="SSF47336">
    <property type="entry name" value="ACP-like"/>
    <property type="match status" value="2"/>
</dbReference>
<dbReference type="Pfam" id="PF22336">
    <property type="entry name" value="RhiE-like_linker"/>
    <property type="match status" value="1"/>
</dbReference>
<dbReference type="PROSITE" id="PS50075">
    <property type="entry name" value="CARRIER"/>
    <property type="match status" value="2"/>
</dbReference>
<dbReference type="InterPro" id="IPR006162">
    <property type="entry name" value="Ppantetheine_attach_site"/>
</dbReference>
<evidence type="ECO:0000256" key="5">
    <source>
        <dbReference type="ARBA" id="ARBA00022679"/>
    </source>
</evidence>
<dbReference type="GO" id="GO:0031177">
    <property type="term" value="F:phosphopantetheine binding"/>
    <property type="evidence" value="ECO:0007669"/>
    <property type="project" value="InterPro"/>
</dbReference>
<keyword evidence="6" id="KW-0677">Repeat</keyword>
<dbReference type="GO" id="GO:0016746">
    <property type="term" value="F:acyltransferase activity"/>
    <property type="evidence" value="ECO:0007669"/>
    <property type="project" value="InterPro"/>
</dbReference>
<dbReference type="InterPro" id="IPR016039">
    <property type="entry name" value="Thiolase-like"/>
</dbReference>
<evidence type="ECO:0000259" key="8">
    <source>
        <dbReference type="PROSITE" id="PS52004"/>
    </source>
</evidence>
<dbReference type="InterPro" id="IPR023213">
    <property type="entry name" value="CAT-like_dom_sf"/>
</dbReference>
<dbReference type="Gene3D" id="3.40.50.12780">
    <property type="entry name" value="N-terminal domain of ligase-like"/>
    <property type="match status" value="1"/>
</dbReference>
<dbReference type="SUPFAM" id="SSF56801">
    <property type="entry name" value="Acetyl-CoA synthetase-like"/>
    <property type="match status" value="1"/>
</dbReference>
<evidence type="ECO:0000256" key="3">
    <source>
        <dbReference type="ARBA" id="ARBA00022450"/>
    </source>
</evidence>
<dbReference type="Gene3D" id="1.10.1200.10">
    <property type="entry name" value="ACP-like"/>
    <property type="match status" value="2"/>
</dbReference>
<feature type="domain" description="Carrier" evidence="7">
    <location>
        <begin position="1667"/>
        <end position="1741"/>
    </location>
</feature>
<dbReference type="GO" id="GO:0008610">
    <property type="term" value="P:lipid biosynthetic process"/>
    <property type="evidence" value="ECO:0007669"/>
    <property type="project" value="UniProtKB-ARBA"/>
</dbReference>
<dbReference type="Gene3D" id="3.30.559.10">
    <property type="entry name" value="Chloramphenicol acetyltransferase-like domain"/>
    <property type="match status" value="2"/>
</dbReference>
<dbReference type="Proteomes" id="UP000585638">
    <property type="component" value="Unassembled WGS sequence"/>
</dbReference>
<keyword evidence="5" id="KW-0808">Transferase</keyword>
<feature type="domain" description="Ketosynthase family 3 (KS3)" evidence="8">
    <location>
        <begin position="3"/>
        <end position="408"/>
    </location>
</feature>
<dbReference type="CDD" id="cd00833">
    <property type="entry name" value="PKS"/>
    <property type="match status" value="1"/>
</dbReference>
<dbReference type="SUPFAM" id="SSF52777">
    <property type="entry name" value="CoA-dependent acyltransferases"/>
    <property type="match status" value="4"/>
</dbReference>
<dbReference type="Pfam" id="PF02801">
    <property type="entry name" value="Ketoacyl-synt_C"/>
    <property type="match status" value="1"/>
</dbReference>
<dbReference type="Pfam" id="PF00668">
    <property type="entry name" value="Condensation"/>
    <property type="match status" value="2"/>
</dbReference>
<keyword evidence="4" id="KW-0597">Phosphoprotein</keyword>
<dbReference type="Gene3D" id="3.30.300.30">
    <property type="match status" value="1"/>
</dbReference>
<dbReference type="Pfam" id="PF13193">
    <property type="entry name" value="AMP-binding_C"/>
    <property type="match status" value="1"/>
</dbReference>
<dbReference type="Gene3D" id="3.30.70.3290">
    <property type="match status" value="1"/>
</dbReference>
<name>A0A7W9KSE8_9PSEU</name>
<feature type="domain" description="Carrier" evidence="7">
    <location>
        <begin position="679"/>
        <end position="754"/>
    </location>
</feature>
<evidence type="ECO:0000256" key="6">
    <source>
        <dbReference type="ARBA" id="ARBA00022737"/>
    </source>
</evidence>
<dbReference type="EMBL" id="JACHIR010000004">
    <property type="protein sequence ID" value="MBB5897885.1"/>
    <property type="molecule type" value="Genomic_DNA"/>
</dbReference>
<organism evidence="9 10">
    <name type="scientific">Kutzneria kofuensis</name>
    <dbReference type="NCBI Taxonomy" id="103725"/>
    <lineage>
        <taxon>Bacteria</taxon>
        <taxon>Bacillati</taxon>
        <taxon>Actinomycetota</taxon>
        <taxon>Actinomycetes</taxon>
        <taxon>Pseudonocardiales</taxon>
        <taxon>Pseudonocardiaceae</taxon>
        <taxon>Kutzneria</taxon>
    </lineage>
</organism>
<reference evidence="9 10" key="1">
    <citation type="submission" date="2020-08" db="EMBL/GenBank/DDBJ databases">
        <title>Sequencing the genomes of 1000 actinobacteria strains.</title>
        <authorList>
            <person name="Klenk H.-P."/>
        </authorList>
    </citation>
    <scope>NUCLEOTIDE SEQUENCE [LARGE SCALE GENOMIC DNA]</scope>
    <source>
        <strain evidence="9 10">DSM 43851</strain>
    </source>
</reference>
<dbReference type="InterPro" id="IPR036736">
    <property type="entry name" value="ACP-like_sf"/>
</dbReference>
<dbReference type="Gene3D" id="3.40.47.10">
    <property type="match status" value="1"/>
</dbReference>
<dbReference type="InterPro" id="IPR014030">
    <property type="entry name" value="Ketoacyl_synth_N"/>
</dbReference>
<dbReference type="Pfam" id="PF00501">
    <property type="entry name" value="AMP-binding"/>
    <property type="match status" value="1"/>
</dbReference>
<dbReference type="InterPro" id="IPR042099">
    <property type="entry name" value="ANL_N_sf"/>
</dbReference>
<dbReference type="RefSeq" id="WP_184870367.1">
    <property type="nucleotide sequence ID" value="NZ_BAAAWY010000048.1"/>
</dbReference>
<dbReference type="GO" id="GO:0043041">
    <property type="term" value="P:amino acid activation for nonribosomal peptide biosynthetic process"/>
    <property type="evidence" value="ECO:0007669"/>
    <property type="project" value="TreeGrafter"/>
</dbReference>
<dbReference type="InterPro" id="IPR000873">
    <property type="entry name" value="AMP-dep_synth/lig_dom"/>
</dbReference>
<dbReference type="CDD" id="cd19531">
    <property type="entry name" value="LCL_NRPS-like"/>
    <property type="match status" value="1"/>
</dbReference>
<proteinExistence type="predicted"/>
<keyword evidence="3" id="KW-0596">Phosphopantetheine</keyword>
<dbReference type="SMART" id="SM00825">
    <property type="entry name" value="PKS_KS"/>
    <property type="match status" value="1"/>
</dbReference>
<keyword evidence="10" id="KW-1185">Reference proteome</keyword>
<gene>
    <name evidence="9" type="ORF">BJ998_009144</name>
</gene>
<dbReference type="GO" id="GO:0044550">
    <property type="term" value="P:secondary metabolite biosynthetic process"/>
    <property type="evidence" value="ECO:0007669"/>
    <property type="project" value="TreeGrafter"/>
</dbReference>
<dbReference type="PANTHER" id="PTHR45527">
    <property type="entry name" value="NONRIBOSOMAL PEPTIDE SYNTHETASE"/>
    <property type="match status" value="1"/>
</dbReference>
<dbReference type="InterPro" id="IPR020806">
    <property type="entry name" value="PKS_PP-bd"/>
</dbReference>
<comment type="caution">
    <text evidence="9">The sequence shown here is derived from an EMBL/GenBank/DDBJ whole genome shotgun (WGS) entry which is preliminary data.</text>
</comment>
<dbReference type="InterPro" id="IPR045851">
    <property type="entry name" value="AMP-bd_C_sf"/>
</dbReference>
<dbReference type="CDD" id="cd05930">
    <property type="entry name" value="A_NRPS"/>
    <property type="match status" value="1"/>
</dbReference>
<dbReference type="InterPro" id="IPR009081">
    <property type="entry name" value="PP-bd_ACP"/>
</dbReference>
<comment type="cofactor">
    <cofactor evidence="1">
        <name>pantetheine 4'-phosphate</name>
        <dbReference type="ChEBI" id="CHEBI:47942"/>
    </cofactor>
</comment>
<dbReference type="Pfam" id="PF00550">
    <property type="entry name" value="PP-binding"/>
    <property type="match status" value="2"/>
</dbReference>
<dbReference type="SUPFAM" id="SSF53901">
    <property type="entry name" value="Thiolase-like"/>
    <property type="match status" value="1"/>
</dbReference>
<dbReference type="InterPro" id="IPR054514">
    <property type="entry name" value="RhiE-like_linker"/>
</dbReference>
<evidence type="ECO:0000256" key="1">
    <source>
        <dbReference type="ARBA" id="ARBA00001957"/>
    </source>
</evidence>
<comment type="pathway">
    <text evidence="2">Antibiotic biosynthesis.</text>
</comment>
<dbReference type="PANTHER" id="PTHR45527:SF1">
    <property type="entry name" value="FATTY ACID SYNTHASE"/>
    <property type="match status" value="1"/>
</dbReference>
<evidence type="ECO:0000259" key="7">
    <source>
        <dbReference type="PROSITE" id="PS50075"/>
    </source>
</evidence>
<protein>
    <submittedName>
        <fullName evidence="9">Amino acid adenylation domain-containing protein</fullName>
    </submittedName>
</protein>
<dbReference type="PROSITE" id="PS52004">
    <property type="entry name" value="KS3_2"/>
    <property type="match status" value="1"/>
</dbReference>
<dbReference type="PROSITE" id="PS00012">
    <property type="entry name" value="PHOSPHOPANTETHEINE"/>
    <property type="match status" value="1"/>
</dbReference>
<dbReference type="InterPro" id="IPR025110">
    <property type="entry name" value="AMP-bd_C"/>
</dbReference>
<dbReference type="Gene3D" id="3.30.559.30">
    <property type="entry name" value="Nonribosomal peptide synthetase, condensation domain"/>
    <property type="match status" value="2"/>
</dbReference>
<evidence type="ECO:0000256" key="2">
    <source>
        <dbReference type="ARBA" id="ARBA00004792"/>
    </source>
</evidence>
<dbReference type="InterPro" id="IPR001242">
    <property type="entry name" value="Condensation_dom"/>
</dbReference>
<dbReference type="SMART" id="SM00823">
    <property type="entry name" value="PKS_PP"/>
    <property type="match status" value="2"/>
</dbReference>
<dbReference type="InterPro" id="IPR014031">
    <property type="entry name" value="Ketoacyl_synth_C"/>
</dbReference>
<evidence type="ECO:0000313" key="9">
    <source>
        <dbReference type="EMBL" id="MBB5897885.1"/>
    </source>
</evidence>
<dbReference type="GO" id="GO:0005737">
    <property type="term" value="C:cytoplasm"/>
    <property type="evidence" value="ECO:0007669"/>
    <property type="project" value="TreeGrafter"/>
</dbReference>
<evidence type="ECO:0000256" key="4">
    <source>
        <dbReference type="ARBA" id="ARBA00022553"/>
    </source>
</evidence>
<accession>A0A7W9KSE8</accession>
<sequence length="2171" mass="232263">MAQEAIAIIGVALRLPDAHTLDELHENLTAGRDSVRAPAEDRVRHAGGVPGAAYVPLGYLDRVDLFDHQFFGLSLAEAQAMDPHQRLGLHLVHEAVENAGYAPGRLRGSATAVIVAAPNRAYASGYQGDDPNQILGSLPAAMAARIAYLFDFAGPALVVDTACSGSLAAVALAVEKLRAGRADLAVAGGVALETVLHLDEDDDPLLGVMSQVGVCRPFDAAADGTTGGEGGGFVLLKRLSEALADGDHVHAVLRGVAVNHNGAGATSMSAPSARAQAAAIRAAWQDAGVSAAEIGYVECHGSGTPLGDVVEADGLHQAFDRQLPPVGAVKGNFGHLDHAAGMAGLFKVLAGFRHSALYPTVHYDTPNPLFPQPIPVQTVSEPWRGAPLRAGLSSFGLTGTNVHAVLEQAPARQATVDDGMPRLVTVSARTPTALERYAVRLAAFLDETDHGLAEVAFALNAGRDDHAYRWAFTVHSTKELAEALREAEVPEPVREAPAVLLFSGDTEIDDATWADLAAQFPVDPALAGTLLRQRALYGLLGLPDARLVGSGHGNLAVRLIRGKITEAEALERSAEPSTPVNHEGLRRAARGFVAEGAVVLEMGADGALSRGIAELAPELPVVRLLSGDGLLAALGRLYELGVTLQWNTKARRIEAPTYPFEPVSCWHAPVEPVDTVAQPASSDVTESVAGLWAKALKAPDVRADSDYFALGGTSIAGIGLLREIESRFGARLTFADLYANRTVGELAALIEQRAGIAEDWTVPLVSRAGRLPLSINQEQLWYIDQLTPGTALYNIPTEVRYGGPLDRAALQAAFADLVERHEIMHSRIALGADGRPEVLLDAPRPALRVVDLSAEPERLAEHAEAEGVRGFDLAAGPLVRAVLYALSDVDHLLVVTWHHIAFDGWTPRIFLRDLSEFYRARLTGQPPELPELPIQYVDFAAWQRNWLDAERMGRGLAYWRSQLAGLRPRELPLDRPRPEVESHAGALLEFTLPREQAVALREFSRQEGVTTFVTMMAVMDALMHLWAGHRDVVVGAATSGRTNPATHELIGYFNNLLPFRTTVDGAESFRQLVRRCAATVTGVLDHEEIPFGAIVADLHPRRDASRHPVFTVAYTHQNTEAHPAELAGLTASAGDEGGFGIAPGTAKLDLTIGLSDQDGGPMRGYLEYATDLFDEPHMRRVVALYTEIVAKAMADPDRRLADYPDSVWSTIRAHAPEHPALVDGENSHSYGEICRRAEELAARLRAEGAGPVVPVLAERGVDMVVGWLAVLAADRAFVPLDPAAPDERTEQILADVGAPMMIVGTELRQLDGRPEPAAGLAYVAFTSGSTGRPQGCAIGHESLLNFLRWHGQRLGLSTADHVGQTFSAGFDGSVAEILSTLYHGATLHLLRDVKQTPATLLKWFADNGITVSALSTPMTELLLNDYTEQPGLVLRSLWTGGDRLRVRPPAGLPFTVLNMYGPTECTIAATCSVVSPRGDGAPDIGHPITGAEAYILDGDGKPLGVGEIGELYLGGAVVGRGYHRQPGLTAARFVADPFSARPGARMYRTGDLAARRPDGAIDFHGRADRQIALRGFRVEPAEVERVLVAQPGVREALVLSEELPSGGRRLVAHVAGEAVPAEPVLLAAVSAALPAHMVPGRVIVHDTLPKTANGKFDRASLNQENVMTTAGPVRVLSGIWSELLGREQIGLDEDFFQIGGDSVLSVGLAARAARAGVSITPQDVLRHPTLRGLSAVATTVQAETEPVDGTVELTPMIRQLLDAPGSTAADFVVIEVMDVPAGIDADALRTAVQRLTEAQEPLRYRFHRNSLGWRIEPAAESGHVFDTVVLPPLSRAEEHEILEADKDELLAEIDIQRGPLLRARFYQRGPQRGGVLLLLVHHFVHDEISAVPMLEDLNAALSGPLEPRPAAWRAWSRHLVASARSDELAGELTYWTSVLRGGRSVGTAPLAAVPGADPVVRHRTVRLGDSASLLTLPGAPSREAAVAAVARAWSRWRGTPNAFLSTVGHGAPNTFRPMDRSRSVGWFTNAFPLLVPVQPEARVRDALPAVADTLRAVPNDGVGYGILRQLSPATEAVQRLRALPEPQLLVEHKVSGLNPFRVGAGRIGMVPPMMATENRALLSVMPIIVATAVIDGELQLYLAHHGRFDARELSAFVEQLVVAFAELAGQR</sequence>